<accession>A0A6P7GRW7</accession>
<dbReference type="AlphaFoldDB" id="A0A6P7GRW7"/>
<organism evidence="1">
    <name type="scientific">Diabrotica virgifera virgifera</name>
    <name type="common">western corn rootworm</name>
    <dbReference type="NCBI Taxonomy" id="50390"/>
    <lineage>
        <taxon>Eukaryota</taxon>
        <taxon>Metazoa</taxon>
        <taxon>Ecdysozoa</taxon>
        <taxon>Arthropoda</taxon>
        <taxon>Hexapoda</taxon>
        <taxon>Insecta</taxon>
        <taxon>Pterygota</taxon>
        <taxon>Neoptera</taxon>
        <taxon>Endopterygota</taxon>
        <taxon>Coleoptera</taxon>
        <taxon>Polyphaga</taxon>
        <taxon>Cucujiformia</taxon>
        <taxon>Chrysomeloidea</taxon>
        <taxon>Chrysomelidae</taxon>
        <taxon>Galerucinae</taxon>
        <taxon>Diabroticina</taxon>
        <taxon>Diabroticites</taxon>
        <taxon>Diabrotica</taxon>
    </lineage>
</organism>
<reference evidence="1" key="1">
    <citation type="submission" date="2025-08" db="UniProtKB">
        <authorList>
            <consortium name="RefSeq"/>
        </authorList>
    </citation>
    <scope>IDENTIFICATION</scope>
    <source>
        <tissue evidence="1">Whole insect</tissue>
    </source>
</reference>
<protein>
    <submittedName>
        <fullName evidence="1">Activity-regulated cytoskeleton associated protein 1-like</fullName>
    </submittedName>
</protein>
<sequence length="157" mass="17310">MPRRRTSDPQVSLVSENMIAISNAQFTTLIQELRSSTLGTNEELLTRLRESSATPTMSPMTGKFVKCTARFDGSQHANVEAVLDAFLTFKECTHVSDDNALRGLSVLLNGTAATWWQGIKTLTNLGQCSASIKGFFLQKATALFNFPRDIRARTKHG</sequence>
<dbReference type="RefSeq" id="XP_028152581.1">
    <property type="nucleotide sequence ID" value="XM_028296780.1"/>
</dbReference>
<evidence type="ECO:0000313" key="1">
    <source>
        <dbReference type="RefSeq" id="XP_028152581.1"/>
    </source>
</evidence>
<gene>
    <name evidence="1" type="primary">LOC114345979</name>
</gene>
<proteinExistence type="predicted"/>
<dbReference type="InParanoid" id="A0A6P7GRW7"/>
<name>A0A6P7GRW7_DIAVI</name>